<feature type="transmembrane region" description="Helical" evidence="1">
    <location>
        <begin position="12"/>
        <end position="34"/>
    </location>
</feature>
<evidence type="ECO:0000256" key="1">
    <source>
        <dbReference type="SAM" id="Phobius"/>
    </source>
</evidence>
<accession>A0A1X1WSD6</accession>
<reference evidence="2 3" key="1">
    <citation type="submission" date="2016-01" db="EMBL/GenBank/DDBJ databases">
        <title>The new phylogeny of the genus Mycobacterium.</title>
        <authorList>
            <person name="Tarcisio F."/>
            <person name="Conor M."/>
            <person name="Antonella G."/>
            <person name="Elisabetta G."/>
            <person name="Giulia F.S."/>
            <person name="Sara T."/>
            <person name="Anna F."/>
            <person name="Clotilde B."/>
            <person name="Roberto B."/>
            <person name="Veronica D.S."/>
            <person name="Fabio R."/>
            <person name="Monica P."/>
            <person name="Olivier J."/>
            <person name="Enrico T."/>
            <person name="Nicola S."/>
        </authorList>
    </citation>
    <scope>NUCLEOTIDE SEQUENCE [LARGE SCALE GENOMIC DNA]</scope>
    <source>
        <strain evidence="2 3">DSM 45541</strain>
    </source>
</reference>
<proteinExistence type="predicted"/>
<evidence type="ECO:0000313" key="3">
    <source>
        <dbReference type="Proteomes" id="UP000193622"/>
    </source>
</evidence>
<keyword evidence="1" id="KW-0812">Transmembrane</keyword>
<dbReference type="Proteomes" id="UP000193622">
    <property type="component" value="Unassembled WGS sequence"/>
</dbReference>
<sequence length="59" mass="6487">MKSELFPQRVRALGVGVGYALANSIFGGTAPLIYQAAKEQGRVPLFVYVFFSRRALAPR</sequence>
<name>A0A1X1WSD6_MYCIR</name>
<dbReference type="EMBL" id="LQPC01000026">
    <property type="protein sequence ID" value="ORV89504.1"/>
    <property type="molecule type" value="Genomic_DNA"/>
</dbReference>
<keyword evidence="1" id="KW-1133">Transmembrane helix</keyword>
<evidence type="ECO:0000313" key="2">
    <source>
        <dbReference type="EMBL" id="ORV89504.1"/>
    </source>
</evidence>
<comment type="caution">
    <text evidence="2">The sequence shown here is derived from an EMBL/GenBank/DDBJ whole genome shotgun (WGS) entry which is preliminary data.</text>
</comment>
<organism evidence="2 3">
    <name type="scientific">Mycolicibacterium iranicum</name>
    <name type="common">Mycobacterium iranicum</name>
    <dbReference type="NCBI Taxonomy" id="912594"/>
    <lineage>
        <taxon>Bacteria</taxon>
        <taxon>Bacillati</taxon>
        <taxon>Actinomycetota</taxon>
        <taxon>Actinomycetes</taxon>
        <taxon>Mycobacteriales</taxon>
        <taxon>Mycobacteriaceae</taxon>
        <taxon>Mycolicibacterium</taxon>
    </lineage>
</organism>
<keyword evidence="1" id="KW-0472">Membrane</keyword>
<protein>
    <recommendedName>
        <fullName evidence="4">Major facilitator superfamily (MFS) profile domain-containing protein</fullName>
    </recommendedName>
</protein>
<evidence type="ECO:0008006" key="4">
    <source>
        <dbReference type="Google" id="ProtNLM"/>
    </source>
</evidence>
<gene>
    <name evidence="2" type="ORF">AWC12_08745</name>
</gene>
<dbReference type="AlphaFoldDB" id="A0A1X1WSD6"/>